<comment type="cofactor">
    <cofactor evidence="1">
        <name>Fe cation</name>
        <dbReference type="ChEBI" id="CHEBI:24875"/>
    </cofactor>
</comment>
<dbReference type="CDD" id="cd17814">
    <property type="entry name" value="Fe-ADH-like"/>
    <property type="match status" value="1"/>
</dbReference>
<proteinExistence type="inferred from homology"/>
<dbReference type="SUPFAM" id="SSF56796">
    <property type="entry name" value="Dehydroquinate synthase-like"/>
    <property type="match status" value="1"/>
</dbReference>
<dbReference type="Pfam" id="PF25137">
    <property type="entry name" value="ADH_Fe_C"/>
    <property type="match status" value="1"/>
</dbReference>
<dbReference type="FunFam" id="1.20.1090.10:FF:000001">
    <property type="entry name" value="Aldehyde-alcohol dehydrogenase"/>
    <property type="match status" value="1"/>
</dbReference>
<dbReference type="Pfam" id="PF00465">
    <property type="entry name" value="Fe-ADH"/>
    <property type="match status" value="1"/>
</dbReference>
<dbReference type="GO" id="GO:0046872">
    <property type="term" value="F:metal ion binding"/>
    <property type="evidence" value="ECO:0007669"/>
    <property type="project" value="InterPro"/>
</dbReference>
<dbReference type="OrthoDB" id="9778433at2"/>
<keyword evidence="8" id="KW-1185">Reference proteome</keyword>
<evidence type="ECO:0000259" key="5">
    <source>
        <dbReference type="Pfam" id="PF00465"/>
    </source>
</evidence>
<accession>B9M976</accession>
<feature type="domain" description="Fe-containing alcohol dehydrogenase-like C-terminal" evidence="6">
    <location>
        <begin position="192"/>
        <end position="387"/>
    </location>
</feature>
<feature type="domain" description="Alcohol dehydrogenase iron-type/glycerol dehydrogenase GldA" evidence="5">
    <location>
        <begin position="15"/>
        <end position="181"/>
    </location>
</feature>
<evidence type="ECO:0000256" key="1">
    <source>
        <dbReference type="ARBA" id="ARBA00001962"/>
    </source>
</evidence>
<dbReference type="Gene3D" id="1.20.1090.10">
    <property type="entry name" value="Dehydroquinate synthase-like - alpha domain"/>
    <property type="match status" value="1"/>
</dbReference>
<sequence length="387" mass="41395">MEPSEFQLRKFVAPEFIFGIDARKLAGRYARNFGARKVLVVTDPGVIAAGWTEEILASLRSVDLDYTLFSAVTSNPKAEEVMVGAELYRSSGCNAILAVGGGSPMDCAKGIGIVSSNRRHVLEFEGVDKVDIPTPPLICIPTTAGSGADVSQFAIITDTGKKVKIAIISKTLVPDVALIDPVVTTTMPAALTAFTALDALCHSIEAFVSTAHSPITDVHALHAMQLVTANLLPTLKEPDNMVRRGRMVLGSLQAGLAFSNASLGAVHAMAHSLGGFLGCAHGECNAILLPHVIDYNFESMSERYLEVAKSIGLNVEGMPPANGKNALTSFLQQLIREAGVPYCLGQLGISRDDIPELAKKAMNDPCIFTNPRQMRQRDIEAIYDKAF</sequence>
<organism evidence="7 8">
    <name type="scientific">Geotalea daltonii (strain DSM 22248 / JCM 15807 / FRC-32)</name>
    <name type="common">Geobacter daltonii</name>
    <dbReference type="NCBI Taxonomy" id="316067"/>
    <lineage>
        <taxon>Bacteria</taxon>
        <taxon>Pseudomonadati</taxon>
        <taxon>Thermodesulfobacteriota</taxon>
        <taxon>Desulfuromonadia</taxon>
        <taxon>Geobacterales</taxon>
        <taxon>Geobacteraceae</taxon>
        <taxon>Geotalea</taxon>
    </lineage>
</organism>
<keyword evidence="3" id="KW-0560">Oxidoreductase</keyword>
<dbReference type="eggNOG" id="COG1454">
    <property type="taxonomic scope" value="Bacteria"/>
</dbReference>
<evidence type="ECO:0000313" key="7">
    <source>
        <dbReference type="EMBL" id="ACM18634.1"/>
    </source>
</evidence>
<name>B9M976_GEODF</name>
<dbReference type="PROSITE" id="PS00913">
    <property type="entry name" value="ADH_IRON_1"/>
    <property type="match status" value="1"/>
</dbReference>
<evidence type="ECO:0000259" key="6">
    <source>
        <dbReference type="Pfam" id="PF25137"/>
    </source>
</evidence>
<dbReference type="PANTHER" id="PTHR11496">
    <property type="entry name" value="ALCOHOL DEHYDROGENASE"/>
    <property type="match status" value="1"/>
</dbReference>
<evidence type="ECO:0000313" key="8">
    <source>
        <dbReference type="Proteomes" id="UP000007721"/>
    </source>
</evidence>
<dbReference type="PANTHER" id="PTHR11496:SF102">
    <property type="entry name" value="ALCOHOL DEHYDROGENASE 4"/>
    <property type="match status" value="1"/>
</dbReference>
<evidence type="ECO:0000256" key="2">
    <source>
        <dbReference type="ARBA" id="ARBA00007358"/>
    </source>
</evidence>
<evidence type="ECO:0000256" key="3">
    <source>
        <dbReference type="ARBA" id="ARBA00023002"/>
    </source>
</evidence>
<reference evidence="7 8" key="1">
    <citation type="submission" date="2009-01" db="EMBL/GenBank/DDBJ databases">
        <title>Complete sequence of Geobacter sp. FRC-32.</title>
        <authorList>
            <consortium name="US DOE Joint Genome Institute"/>
            <person name="Lucas S."/>
            <person name="Copeland A."/>
            <person name="Lapidus A."/>
            <person name="Glavina del Rio T."/>
            <person name="Dalin E."/>
            <person name="Tice H."/>
            <person name="Bruce D."/>
            <person name="Goodwin L."/>
            <person name="Pitluck S."/>
            <person name="Saunders E."/>
            <person name="Brettin T."/>
            <person name="Detter J.C."/>
            <person name="Han C."/>
            <person name="Larimer F."/>
            <person name="Land M."/>
            <person name="Hauser L."/>
            <person name="Kyrpides N."/>
            <person name="Ovchinnikova G."/>
            <person name="Kostka J."/>
            <person name="Richardson P."/>
        </authorList>
    </citation>
    <scope>NUCLEOTIDE SEQUENCE [LARGE SCALE GENOMIC DNA]</scope>
    <source>
        <strain evidence="8">DSM 22248 / JCM 15807 / FRC-32</strain>
    </source>
</reference>
<dbReference type="InterPro" id="IPR056798">
    <property type="entry name" value="ADH_Fe_C"/>
</dbReference>
<dbReference type="GO" id="GO:0004022">
    <property type="term" value="F:alcohol dehydrogenase (NAD+) activity"/>
    <property type="evidence" value="ECO:0007669"/>
    <property type="project" value="TreeGrafter"/>
</dbReference>
<dbReference type="InterPro" id="IPR039697">
    <property type="entry name" value="Alcohol_dehydrogenase_Fe"/>
</dbReference>
<gene>
    <name evidence="7" type="ordered locus">Geob_0263</name>
</gene>
<keyword evidence="4" id="KW-0520">NAD</keyword>
<dbReference type="FunFam" id="3.40.50.1970:FF:000003">
    <property type="entry name" value="Alcohol dehydrogenase, iron-containing"/>
    <property type="match status" value="1"/>
</dbReference>
<dbReference type="HOGENOM" id="CLU_007207_0_0_7"/>
<evidence type="ECO:0000256" key="4">
    <source>
        <dbReference type="ARBA" id="ARBA00023027"/>
    </source>
</evidence>
<dbReference type="Gene3D" id="3.40.50.1970">
    <property type="match status" value="1"/>
</dbReference>
<dbReference type="InterPro" id="IPR001670">
    <property type="entry name" value="ADH_Fe/GldA"/>
</dbReference>
<dbReference type="EMBL" id="CP001390">
    <property type="protein sequence ID" value="ACM18634.1"/>
    <property type="molecule type" value="Genomic_DNA"/>
</dbReference>
<dbReference type="STRING" id="316067.Geob_0263"/>
<dbReference type="RefSeq" id="WP_012645363.1">
    <property type="nucleotide sequence ID" value="NC_011979.1"/>
</dbReference>
<comment type="similarity">
    <text evidence="2">Belongs to the iron-containing alcohol dehydrogenase family.</text>
</comment>
<dbReference type="Proteomes" id="UP000007721">
    <property type="component" value="Chromosome"/>
</dbReference>
<dbReference type="NCBIfam" id="NF041833">
    <property type="entry name" value="Fe_ADH_ErcA"/>
    <property type="match status" value="1"/>
</dbReference>
<dbReference type="KEGG" id="geo:Geob_0263"/>
<dbReference type="InterPro" id="IPR018211">
    <property type="entry name" value="ADH_Fe_CS"/>
</dbReference>
<protein>
    <submittedName>
        <fullName evidence="7">Iron-containing alcohol dehydrogenase</fullName>
    </submittedName>
</protein>
<dbReference type="AlphaFoldDB" id="B9M976"/>